<comment type="caution">
    <text evidence="5">The sequence shown here is derived from an EMBL/GenBank/DDBJ whole genome shotgun (WGS) entry which is preliminary data.</text>
</comment>
<dbReference type="EC" id="3.1.3.11" evidence="4"/>
<dbReference type="HAMAP" id="MF_01854">
    <property type="entry name" value="FBPase_class3"/>
    <property type="match status" value="1"/>
</dbReference>
<dbReference type="Proteomes" id="UP000824262">
    <property type="component" value="Unassembled WGS sequence"/>
</dbReference>
<name>A0A9D0ZF86_9FIRM</name>
<gene>
    <name evidence="4" type="primary">fbp</name>
    <name evidence="5" type="ORF">IAB77_07250</name>
</gene>
<dbReference type="SUPFAM" id="SSF56300">
    <property type="entry name" value="Metallo-dependent phosphatases"/>
    <property type="match status" value="1"/>
</dbReference>
<dbReference type="GO" id="GO:0006094">
    <property type="term" value="P:gluconeogenesis"/>
    <property type="evidence" value="ECO:0007669"/>
    <property type="project" value="UniProtKB-UniRule"/>
</dbReference>
<protein>
    <recommendedName>
        <fullName evidence="4">Fructose-1,6-bisphosphatase class 3</fullName>
        <shortName evidence="4">FBPase class 3</shortName>
        <ecNumber evidence="4">3.1.3.11</ecNumber>
    </recommendedName>
    <alternativeName>
        <fullName evidence="4">D-fructose-1,6-bisphosphate 1-phosphohydrolase class 3</fullName>
    </alternativeName>
</protein>
<evidence type="ECO:0000256" key="3">
    <source>
        <dbReference type="ARBA" id="ARBA00023277"/>
    </source>
</evidence>
<reference evidence="5" key="2">
    <citation type="journal article" date="2021" name="PeerJ">
        <title>Extensive microbial diversity within the chicken gut microbiome revealed by metagenomics and culture.</title>
        <authorList>
            <person name="Gilroy R."/>
            <person name="Ravi A."/>
            <person name="Getino M."/>
            <person name="Pursley I."/>
            <person name="Horton D.L."/>
            <person name="Alikhan N.F."/>
            <person name="Baker D."/>
            <person name="Gharbi K."/>
            <person name="Hall N."/>
            <person name="Watson M."/>
            <person name="Adriaenssens E.M."/>
            <person name="Foster-Nyarko E."/>
            <person name="Jarju S."/>
            <person name="Secka A."/>
            <person name="Antonio M."/>
            <person name="Oren A."/>
            <person name="Chaudhuri R.R."/>
            <person name="La Ragione R."/>
            <person name="Hildebrand F."/>
            <person name="Pallen M.J."/>
        </authorList>
    </citation>
    <scope>NUCLEOTIDE SEQUENCE</scope>
    <source>
        <strain evidence="5">ChiBcolR7-354</strain>
    </source>
</reference>
<comment type="pathway">
    <text evidence="4">Carbohydrate biosynthesis; gluconeogenesis.</text>
</comment>
<sequence>MSAFTREYLELLGEKYPNEPAVCSELIKLGAVLSLPKGTEHFISDLHGEYAAVRHILNNCSGVILEKVRRLFGGSLGEERCHALCSVIYYPPEALNALRERGELDDERLRETIESLRTLAETLSSKYTRGYVRRQMPPEWAFVLDELLHLQRDEDANQLRYHDAIVSSIIASGAAEAVIAALAALIKRLAVERLHVVGDIFDRGSEPARIVDLLMERGALDIQWGNHDILWLGAAAGSPACIFTVLRITLEYGNETTLERRYGVSLRPLVDFAGAVYGSREKSTVVHALSVLGFKLEGQIIRRHPGYGMDDRLMLDRVDFAAGTVRLDGGTYPLTRLDFPTIDPEGGRCALTAAEAELVEEYISAFRESQPLRRHLDFIYQNGSTYLTCNGNLLYHGCIPMTPEGQFARVRHGGKWYSGRALMDYADAVVKSAWARADESALDMMWYLWCGRNSPFSGREFHTFERALVADKSTWAEPRNPYFDHWEDADAVKLILREFGLDPETGHIINGHTPVKAKKGESPVKAGGRLFIIDGGFCKAYQPTTGIAGYTLIYNSHGIRLKSHRPFEGVAKVIGENADMESDSVVVESFPRRRYVADTDEGARLRRRMEALEELLALYRGGEMQQR</sequence>
<accession>A0A9D0ZF86</accession>
<proteinExistence type="inferred from homology"/>
<evidence type="ECO:0000313" key="6">
    <source>
        <dbReference type="Proteomes" id="UP000824262"/>
    </source>
</evidence>
<evidence type="ECO:0000313" key="5">
    <source>
        <dbReference type="EMBL" id="HIQ79037.1"/>
    </source>
</evidence>
<dbReference type="EMBL" id="DVGA01000072">
    <property type="protein sequence ID" value="HIQ79037.1"/>
    <property type="molecule type" value="Genomic_DNA"/>
</dbReference>
<comment type="similarity">
    <text evidence="4">Belongs to the FBPase class 3 family.</text>
</comment>
<evidence type="ECO:0000256" key="2">
    <source>
        <dbReference type="ARBA" id="ARBA00023211"/>
    </source>
</evidence>
<evidence type="ECO:0000256" key="4">
    <source>
        <dbReference type="HAMAP-Rule" id="MF_01854"/>
    </source>
</evidence>
<dbReference type="InterPro" id="IPR009164">
    <property type="entry name" value="FBPtase_class3"/>
</dbReference>
<evidence type="ECO:0000256" key="1">
    <source>
        <dbReference type="ARBA" id="ARBA00022801"/>
    </source>
</evidence>
<comment type="catalytic activity">
    <reaction evidence="4">
        <text>beta-D-fructose 1,6-bisphosphate + H2O = beta-D-fructose 6-phosphate + phosphate</text>
        <dbReference type="Rhea" id="RHEA:11064"/>
        <dbReference type="ChEBI" id="CHEBI:15377"/>
        <dbReference type="ChEBI" id="CHEBI:32966"/>
        <dbReference type="ChEBI" id="CHEBI:43474"/>
        <dbReference type="ChEBI" id="CHEBI:57634"/>
        <dbReference type="EC" id="3.1.3.11"/>
    </reaction>
</comment>
<dbReference type="AlphaFoldDB" id="A0A9D0ZF86"/>
<dbReference type="GO" id="GO:0042132">
    <property type="term" value="F:fructose 1,6-bisphosphate 1-phosphatase activity"/>
    <property type="evidence" value="ECO:0007669"/>
    <property type="project" value="UniProtKB-UniRule"/>
</dbReference>
<dbReference type="Gene3D" id="3.60.21.10">
    <property type="match status" value="1"/>
</dbReference>
<keyword evidence="2 4" id="KW-0464">Manganese</keyword>
<reference evidence="5" key="1">
    <citation type="submission" date="2020-10" db="EMBL/GenBank/DDBJ databases">
        <authorList>
            <person name="Gilroy R."/>
        </authorList>
    </citation>
    <scope>NUCLEOTIDE SEQUENCE</scope>
    <source>
        <strain evidence="5">ChiBcolR7-354</strain>
    </source>
</reference>
<keyword evidence="1 4" id="KW-0378">Hydrolase</keyword>
<dbReference type="Pfam" id="PF06874">
    <property type="entry name" value="FBPase_2"/>
    <property type="match status" value="1"/>
</dbReference>
<comment type="cofactor">
    <cofactor evidence="4">
        <name>Mn(2+)</name>
        <dbReference type="ChEBI" id="CHEBI:29035"/>
    </cofactor>
</comment>
<dbReference type="InterPro" id="IPR029052">
    <property type="entry name" value="Metallo-depent_PP-like"/>
</dbReference>
<keyword evidence="3 4" id="KW-0119">Carbohydrate metabolism</keyword>
<organism evidence="5 6">
    <name type="scientific">Candidatus Scatomorpha intestinavium</name>
    <dbReference type="NCBI Taxonomy" id="2840922"/>
    <lineage>
        <taxon>Bacteria</taxon>
        <taxon>Bacillati</taxon>
        <taxon>Bacillota</taxon>
        <taxon>Clostridia</taxon>
        <taxon>Eubacteriales</taxon>
        <taxon>Candidatus Scatomorpha</taxon>
    </lineage>
</organism>